<dbReference type="EMBL" id="JBJHQE010000038">
    <property type="protein sequence ID" value="MFK9082868.1"/>
    <property type="molecule type" value="Genomic_DNA"/>
</dbReference>
<sequence length="246" mass="26826">MQVVNWLPRTELPFAAPSRPELLEPPEPLVAAPVAPLPVVEAPAAPAVKPAERVKIEVPRPSLASTRTGAKPEVEEAPVVARVAPVPPPRFALQLLRAGRCLLLVELPTGEAFQARDPAYLLLKDMLRAAGLPDSPQIVGEPVRWPLLVRGTMDQGPEAARDFVQGFLSVRMEEAPCACLWLIGLPAVRFAGEADADAFNRELQIEGLGSAWAVPGLELLMEEPQRKAAVWQAMRRLMARWNESNE</sequence>
<evidence type="ECO:0000313" key="1">
    <source>
        <dbReference type="EMBL" id="MFK9082868.1"/>
    </source>
</evidence>
<evidence type="ECO:0000313" key="2">
    <source>
        <dbReference type="Proteomes" id="UP001622950"/>
    </source>
</evidence>
<reference evidence="1" key="1">
    <citation type="submission" date="2024-11" db="EMBL/GenBank/DDBJ databases">
        <authorList>
            <person name="Lucas J.A."/>
        </authorList>
    </citation>
    <scope>NUCLEOTIDE SEQUENCE</scope>
    <source>
        <strain evidence="1">Z 8.8</strain>
    </source>
</reference>
<name>A0ACC7MX54_9PSED</name>
<proteinExistence type="predicted"/>
<keyword evidence="2" id="KW-1185">Reference proteome</keyword>
<protein>
    <submittedName>
        <fullName evidence="1">Energy transducer TonB</fullName>
    </submittedName>
</protein>
<dbReference type="Proteomes" id="UP001622950">
    <property type="component" value="Unassembled WGS sequence"/>
</dbReference>
<accession>A0ACC7MX54</accession>
<organism evidence="1 2">
    <name type="scientific">Pseudomonas neuropathica</name>
    <dbReference type="NCBI Taxonomy" id="2730425"/>
    <lineage>
        <taxon>Bacteria</taxon>
        <taxon>Pseudomonadati</taxon>
        <taxon>Pseudomonadota</taxon>
        <taxon>Gammaproteobacteria</taxon>
        <taxon>Pseudomonadales</taxon>
        <taxon>Pseudomonadaceae</taxon>
        <taxon>Pseudomonas</taxon>
    </lineage>
</organism>
<comment type="caution">
    <text evidence="1">The sequence shown here is derived from an EMBL/GenBank/DDBJ whole genome shotgun (WGS) entry which is preliminary data.</text>
</comment>
<gene>
    <name evidence="1" type="ORF">ACJEBM_19560</name>
</gene>